<dbReference type="Pfam" id="PF13516">
    <property type="entry name" value="LRR_6"/>
    <property type="match status" value="2"/>
</dbReference>
<keyword evidence="7" id="KW-0677">Repeat</keyword>
<feature type="region of interest" description="Disordered" evidence="16">
    <location>
        <begin position="448"/>
        <end position="526"/>
    </location>
</feature>
<proteinExistence type="inferred from homology"/>
<keyword evidence="17" id="KW-1185">Reference proteome</keyword>
<sequence>MDDEDVKELNRYQKDKKKAEARGKLGNVAELCNCIGELYSKYGKYEEAIQEHEQERHLCQAIGDRIGEAVACRKIGECHCSLGAYAEALFLQKRHLTLARECQNHLEEQRAWATIGRTYLHQAESQDSVQSAGASKKAERAFAQALEVCEKVKDSLKLPEYMAMKCRLYMNLGVVFDARGESAQSGDVMKRAVLIAEKFKLDDELYMCQETLANMYQKGENYSLALRSLEVALRLSRKLRNKVGERESLVQKALIHVSTGDLLAAKHSLKQAHRLRIDSAVNEVKLIKVFKSVNKIQDACQDLETESDDRKLGKLHEVIADNFVELGLYNKAVEHYIHVLEWAHLMSSEERAAIYVSVAQTYADLRQFDNALYYYQRELEEWGDNQEQACRTYLNMADLEEKKGSKYGVTGKLYMSAFEAARKAKHRKLQIQSLEALIAVQKIHKQATHQQETEKKLAMVQRKKAQEDKSLNEEDSSMDEEEEEKEENKGDLSISDLTVSEDSDEGGPSFVESGRPKKSNIARKNEKGETPLHRACIAGNLKKVKTLISQGHPVNPRDYCGWLPLHEACNYGYRDIVEYLLDCGAWMNDRGDVDCEGLTPLMDAANCGNFDVVSLLVDRGANVLAKDDHGNTALDRLRSWHGATDDVLSAADTLEYQRVQALLLRKMGRSEQDSSGTPTSGFTAHSVNEEHNLSKKVHVGSKPTTSGMRTKPKSFRLPDLEDTDSSEEDVALLRSPPKKTLSRKKPVASTKRKNPIEDETVQMEDFSDDGDFIFPLSPAQDDPSTNPTEAYRSAICAIASSAPKRLEADFTQTDKKSDSSSNAQTKRTALLAEDEVGDDWLIEDLKAPKLKRKSTAVKEILTTTSTRATVAGYTKRRKVTDKASKFSELVRRRQKAKSDGREGRRRPSFVDSDEEGSLDGNSRSSDVVSSSGIPLEEEETLEPEHTEQYNIQDEKENYVWDSDDDILCEIDPVFDYSLSASQSDVSTLPEANRPSDITVTNEPSIRIPVSQHTSTENSSVRFTESHLVQKSSNRENSHIDRRHSFSSIRNEDGDTHASWKHNSERSCGQPRQDTLYTQRMSPAMAKEVTPERRSDPVARPVLRFKVQVEDKTLLIPLQASDSDKNISWLAREVGERYFSMYLQRPALALSTSDGILLCPVDPISSVVADNDHLKATVTLWERPQLEERYAKACQMFCTEANHSVSVRLHDCEASGQLSLSDLGLGQQQLQPVYRALEGQTTLTNLSLAGNRLGDAGLVPLTELLQDMPNLKSLNLETNGFSSKGLCTLSKALKNGCLQSLQHLNLSHNCLGDSAAEWLTNILRDLISLTDFSVAACSLSAKVFTPSFCDALRGRSLKRLIFAENQICDEGIALLLSNLHADSLLALDLSHTRSESTAELSEKLQTFIASDEKCSLTELNLSGCHLVANDVLFLNRLVAEVSSLQKLSISQNQQVTCSSLQKLLYLSAYRGSGMEELTARGCSITAPLSSEFLAAFKEKMRSARPLRKFVFTCRGLGKVEVESIHGMWTSVWGEEAVVKVLGPSVSLSVV</sequence>
<dbReference type="SMART" id="SM00368">
    <property type="entry name" value="LRR_RI"/>
    <property type="match status" value="5"/>
</dbReference>
<dbReference type="SUPFAM" id="SSF48403">
    <property type="entry name" value="Ankyrin repeat"/>
    <property type="match status" value="1"/>
</dbReference>
<dbReference type="InterPro" id="IPR019734">
    <property type="entry name" value="TPR_rpt"/>
</dbReference>
<dbReference type="SMART" id="SM00248">
    <property type="entry name" value="ANK"/>
    <property type="match status" value="3"/>
</dbReference>
<feature type="compositionally biased region" description="Polar residues" evidence="16">
    <location>
        <begin position="1010"/>
        <end position="1031"/>
    </location>
</feature>
<name>A0ABM0JRM8_APLCA</name>
<feature type="region of interest" description="Disordered" evidence="16">
    <location>
        <begin position="810"/>
        <end position="830"/>
    </location>
</feature>
<feature type="repeat" description="TPR" evidence="15">
    <location>
        <begin position="352"/>
        <end position="385"/>
    </location>
</feature>
<dbReference type="PANTHER" id="PTHR46358">
    <property type="entry name" value="TONSOKU-LIKE PROTEIN"/>
    <property type="match status" value="1"/>
</dbReference>
<dbReference type="InterPro" id="IPR002110">
    <property type="entry name" value="Ankyrin_rpt"/>
</dbReference>
<evidence type="ECO:0000256" key="4">
    <source>
        <dbReference type="ARBA" id="ARBA00017829"/>
    </source>
</evidence>
<dbReference type="Gene3D" id="1.25.40.10">
    <property type="entry name" value="Tetratricopeptide repeat domain"/>
    <property type="match status" value="2"/>
</dbReference>
<keyword evidence="8" id="KW-0227">DNA damage</keyword>
<keyword evidence="10" id="KW-0156">Chromatin regulator</keyword>
<evidence type="ECO:0000313" key="17">
    <source>
        <dbReference type="Proteomes" id="UP000694888"/>
    </source>
</evidence>
<dbReference type="GeneID" id="101864527"/>
<evidence type="ECO:0000256" key="8">
    <source>
        <dbReference type="ARBA" id="ARBA00022763"/>
    </source>
</evidence>
<feature type="region of interest" description="Disordered" evidence="16">
    <location>
        <begin position="668"/>
        <end position="758"/>
    </location>
</feature>
<dbReference type="PANTHER" id="PTHR46358:SF1">
    <property type="entry name" value="TONSOKU-LIKE PROTEIN"/>
    <property type="match status" value="1"/>
</dbReference>
<feature type="compositionally biased region" description="Basic and acidic residues" evidence="16">
    <location>
        <begin position="1032"/>
        <end position="1064"/>
    </location>
</feature>
<feature type="compositionally biased region" description="Low complexity" evidence="16">
    <location>
        <begin position="922"/>
        <end position="931"/>
    </location>
</feature>
<feature type="repeat" description="ANK" evidence="14">
    <location>
        <begin position="560"/>
        <end position="592"/>
    </location>
</feature>
<evidence type="ECO:0000256" key="15">
    <source>
        <dbReference type="PROSITE-ProRule" id="PRU00339"/>
    </source>
</evidence>
<keyword evidence="13" id="KW-0539">Nucleus</keyword>
<dbReference type="Pfam" id="PF13857">
    <property type="entry name" value="Ank_5"/>
    <property type="match status" value="1"/>
</dbReference>
<dbReference type="Gene3D" id="3.80.10.10">
    <property type="entry name" value="Ribonuclease Inhibitor"/>
    <property type="match status" value="1"/>
</dbReference>
<dbReference type="InterPro" id="IPR036770">
    <property type="entry name" value="Ankyrin_rpt-contain_sf"/>
</dbReference>
<organism evidence="17 18">
    <name type="scientific">Aplysia californica</name>
    <name type="common">California sea hare</name>
    <dbReference type="NCBI Taxonomy" id="6500"/>
    <lineage>
        <taxon>Eukaryota</taxon>
        <taxon>Metazoa</taxon>
        <taxon>Spiralia</taxon>
        <taxon>Lophotrochozoa</taxon>
        <taxon>Mollusca</taxon>
        <taxon>Gastropoda</taxon>
        <taxon>Heterobranchia</taxon>
        <taxon>Euthyneura</taxon>
        <taxon>Tectipleura</taxon>
        <taxon>Aplysiida</taxon>
        <taxon>Aplysioidea</taxon>
        <taxon>Aplysiidae</taxon>
        <taxon>Aplysia</taxon>
    </lineage>
</organism>
<evidence type="ECO:0000256" key="6">
    <source>
        <dbReference type="ARBA" id="ARBA00022614"/>
    </source>
</evidence>
<feature type="repeat" description="ANK" evidence="14">
    <location>
        <begin position="596"/>
        <end position="628"/>
    </location>
</feature>
<evidence type="ECO:0000256" key="11">
    <source>
        <dbReference type="ARBA" id="ARBA00023043"/>
    </source>
</evidence>
<evidence type="ECO:0000256" key="9">
    <source>
        <dbReference type="ARBA" id="ARBA00022803"/>
    </source>
</evidence>
<keyword evidence="6" id="KW-0433">Leucine-rich repeat</keyword>
<feature type="compositionally biased region" description="Basic and acidic residues" evidence="16">
    <location>
        <begin position="942"/>
        <end position="955"/>
    </location>
</feature>
<evidence type="ECO:0000256" key="14">
    <source>
        <dbReference type="PROSITE-ProRule" id="PRU00023"/>
    </source>
</evidence>
<dbReference type="PROSITE" id="PS50088">
    <property type="entry name" value="ANK_REPEAT"/>
    <property type="match status" value="3"/>
</dbReference>
<feature type="compositionally biased region" description="Basic residues" evidence="16">
    <location>
        <begin position="736"/>
        <end position="753"/>
    </location>
</feature>
<keyword evidence="9 15" id="KW-0802">TPR repeat</keyword>
<dbReference type="RefSeq" id="XP_005099958.1">
    <property type="nucleotide sequence ID" value="XM_005099901.3"/>
</dbReference>
<feature type="region of interest" description="Disordered" evidence="16">
    <location>
        <begin position="889"/>
        <end position="955"/>
    </location>
</feature>
<dbReference type="InterPro" id="IPR011990">
    <property type="entry name" value="TPR-like_helical_dom_sf"/>
</dbReference>
<evidence type="ECO:0000256" key="10">
    <source>
        <dbReference type="ARBA" id="ARBA00022853"/>
    </source>
</evidence>
<feature type="compositionally biased region" description="Acidic residues" evidence="16">
    <location>
        <begin position="720"/>
        <end position="730"/>
    </location>
</feature>
<keyword evidence="12" id="KW-0234">DNA repair</keyword>
<evidence type="ECO:0000256" key="13">
    <source>
        <dbReference type="ARBA" id="ARBA00023242"/>
    </source>
</evidence>
<feature type="compositionally biased region" description="Polar residues" evidence="16">
    <location>
        <begin position="1065"/>
        <end position="1080"/>
    </location>
</feature>
<evidence type="ECO:0000256" key="12">
    <source>
        <dbReference type="ARBA" id="ARBA00023204"/>
    </source>
</evidence>
<dbReference type="InterPro" id="IPR032675">
    <property type="entry name" value="LRR_dom_sf"/>
</dbReference>
<feature type="region of interest" description="Disordered" evidence="16">
    <location>
        <begin position="1010"/>
        <end position="1094"/>
    </location>
</feature>
<keyword evidence="11 14" id="KW-0040">ANK repeat</keyword>
<feature type="compositionally biased region" description="Polar residues" evidence="16">
    <location>
        <begin position="673"/>
        <end position="686"/>
    </location>
</feature>
<dbReference type="Pfam" id="PF12796">
    <property type="entry name" value="Ank_2"/>
    <property type="match status" value="1"/>
</dbReference>
<dbReference type="InterPro" id="IPR001611">
    <property type="entry name" value="Leu-rich_rpt"/>
</dbReference>
<evidence type="ECO:0000256" key="1">
    <source>
        <dbReference type="ARBA" id="ARBA00004123"/>
    </source>
</evidence>
<dbReference type="PROSITE" id="PS50005">
    <property type="entry name" value="TPR"/>
    <property type="match status" value="1"/>
</dbReference>
<dbReference type="PROSITE" id="PS50297">
    <property type="entry name" value="ANK_REP_REGION"/>
    <property type="match status" value="3"/>
</dbReference>
<evidence type="ECO:0000256" key="5">
    <source>
        <dbReference type="ARBA" id="ARBA00022454"/>
    </source>
</evidence>
<accession>A0ABM0JRM8</accession>
<dbReference type="SUPFAM" id="SSF52047">
    <property type="entry name" value="RNI-like"/>
    <property type="match status" value="1"/>
</dbReference>
<evidence type="ECO:0000256" key="3">
    <source>
        <dbReference type="ARBA" id="ARBA00010999"/>
    </source>
</evidence>
<dbReference type="SUPFAM" id="SSF48452">
    <property type="entry name" value="TPR-like"/>
    <property type="match status" value="3"/>
</dbReference>
<keyword evidence="5" id="KW-0158">Chromosome</keyword>
<dbReference type="SMART" id="SM00028">
    <property type="entry name" value="TPR"/>
    <property type="match status" value="6"/>
</dbReference>
<comment type="subcellular location">
    <subcellularLocation>
        <location evidence="2">Chromosome</location>
    </subcellularLocation>
    <subcellularLocation>
        <location evidence="1">Nucleus</location>
    </subcellularLocation>
</comment>
<evidence type="ECO:0000256" key="2">
    <source>
        <dbReference type="ARBA" id="ARBA00004286"/>
    </source>
</evidence>
<evidence type="ECO:0000256" key="7">
    <source>
        <dbReference type="ARBA" id="ARBA00022737"/>
    </source>
</evidence>
<reference evidence="18" key="1">
    <citation type="submission" date="2025-08" db="UniProtKB">
        <authorList>
            <consortium name="RefSeq"/>
        </authorList>
    </citation>
    <scope>IDENTIFICATION</scope>
</reference>
<feature type="compositionally biased region" description="Acidic residues" evidence="16">
    <location>
        <begin position="473"/>
        <end position="485"/>
    </location>
</feature>
<dbReference type="Gene3D" id="1.25.40.20">
    <property type="entry name" value="Ankyrin repeat-containing domain"/>
    <property type="match status" value="1"/>
</dbReference>
<comment type="similarity">
    <text evidence="3">Belongs to the Tonsoku family.</text>
</comment>
<dbReference type="Proteomes" id="UP000694888">
    <property type="component" value="Unplaced"/>
</dbReference>
<gene>
    <name evidence="18" type="primary">LOC101864527</name>
</gene>
<feature type="repeat" description="ANK" evidence="14">
    <location>
        <begin position="527"/>
        <end position="559"/>
    </location>
</feature>
<dbReference type="InterPro" id="IPR052311">
    <property type="entry name" value="MMS22L-TONSL_complex_comp"/>
</dbReference>
<protein>
    <recommendedName>
        <fullName evidence="4">Tonsoku-like protein</fullName>
    </recommendedName>
</protein>
<evidence type="ECO:0000256" key="16">
    <source>
        <dbReference type="SAM" id="MobiDB-lite"/>
    </source>
</evidence>
<feature type="compositionally biased region" description="Basic and acidic residues" evidence="16">
    <location>
        <begin position="889"/>
        <end position="902"/>
    </location>
</feature>
<evidence type="ECO:0000313" key="18">
    <source>
        <dbReference type="RefSeq" id="XP_005099958.1"/>
    </source>
</evidence>